<dbReference type="Proteomes" id="UP001055811">
    <property type="component" value="Linkage Group LG02"/>
</dbReference>
<accession>A0ACB9GD55</accession>
<dbReference type="EMBL" id="CM042010">
    <property type="protein sequence ID" value="KAI3781123.1"/>
    <property type="molecule type" value="Genomic_DNA"/>
</dbReference>
<protein>
    <submittedName>
        <fullName evidence="1">Uncharacterized protein</fullName>
    </submittedName>
</protein>
<evidence type="ECO:0000313" key="1">
    <source>
        <dbReference type="EMBL" id="KAI3781123.1"/>
    </source>
</evidence>
<evidence type="ECO:0000313" key="2">
    <source>
        <dbReference type="Proteomes" id="UP001055811"/>
    </source>
</evidence>
<sequence>MWVRTLTVNGFSKAFSMTRWRLGYIVGPKHFVAACNKIQSQYLGYGDGSAMQPIDVLPRTIPSLSLLIIYNSPTSSFSPPLYLFFTYTQMAALSMIDSNSQMDKLTSDIFSILENNFLFGYEYPSSLPLQQMKSATGKVRILSIDGGGATDGSLAAKSILHLESSLRRKSGNPDAHIADFFDVVAGSGIGGVLAALLFTRGKNDRPLFTADEALKFVTQNGPRLSRSSKQGLLRRIFRSPVKVFDKTFGDLTLKDTLKAVLIPCYDLTMGAPFVFSRADAVEMDGCDFKLSDVCAATTAVRGPNKTFSVDRRTKIAAVGGEVAMNNPTAAAITHVLHNKQEFPFCKDVNDLLVVSLGNGEPLSVMAGNRTPSRTALVKIVGEAVSDTVDQAVSMAFGQSRTSGYVRIQANKGLLGVEQQKRDVNMLVLVDEMLKQQNVESVLFQGKKCNSTNLEKLEFIAGEIFKENERRKTDVLPVVLLNQTTTSSSARSSSATTMSTISSS</sequence>
<reference evidence="1 2" key="2">
    <citation type="journal article" date="2022" name="Mol. Ecol. Resour.">
        <title>The genomes of chicory, endive, great burdock and yacon provide insights into Asteraceae paleo-polyploidization history and plant inulin production.</title>
        <authorList>
            <person name="Fan W."/>
            <person name="Wang S."/>
            <person name="Wang H."/>
            <person name="Wang A."/>
            <person name="Jiang F."/>
            <person name="Liu H."/>
            <person name="Zhao H."/>
            <person name="Xu D."/>
            <person name="Zhang Y."/>
        </authorList>
    </citation>
    <scope>NUCLEOTIDE SEQUENCE [LARGE SCALE GENOMIC DNA]</scope>
    <source>
        <strain evidence="2">cv. Punajuju</strain>
        <tissue evidence="1">Leaves</tissue>
    </source>
</reference>
<comment type="caution">
    <text evidence="1">The sequence shown here is derived from an EMBL/GenBank/DDBJ whole genome shotgun (WGS) entry which is preliminary data.</text>
</comment>
<reference evidence="2" key="1">
    <citation type="journal article" date="2022" name="Mol. Ecol. Resour.">
        <title>The genomes of chicory, endive, great burdock and yacon provide insights into Asteraceae palaeo-polyploidization history and plant inulin production.</title>
        <authorList>
            <person name="Fan W."/>
            <person name="Wang S."/>
            <person name="Wang H."/>
            <person name="Wang A."/>
            <person name="Jiang F."/>
            <person name="Liu H."/>
            <person name="Zhao H."/>
            <person name="Xu D."/>
            <person name="Zhang Y."/>
        </authorList>
    </citation>
    <scope>NUCLEOTIDE SEQUENCE [LARGE SCALE GENOMIC DNA]</scope>
    <source>
        <strain evidence="2">cv. Punajuju</strain>
    </source>
</reference>
<gene>
    <name evidence="1" type="ORF">L2E82_11124</name>
</gene>
<organism evidence="1 2">
    <name type="scientific">Cichorium intybus</name>
    <name type="common">Chicory</name>
    <dbReference type="NCBI Taxonomy" id="13427"/>
    <lineage>
        <taxon>Eukaryota</taxon>
        <taxon>Viridiplantae</taxon>
        <taxon>Streptophyta</taxon>
        <taxon>Embryophyta</taxon>
        <taxon>Tracheophyta</taxon>
        <taxon>Spermatophyta</taxon>
        <taxon>Magnoliopsida</taxon>
        <taxon>eudicotyledons</taxon>
        <taxon>Gunneridae</taxon>
        <taxon>Pentapetalae</taxon>
        <taxon>asterids</taxon>
        <taxon>campanulids</taxon>
        <taxon>Asterales</taxon>
        <taxon>Asteraceae</taxon>
        <taxon>Cichorioideae</taxon>
        <taxon>Cichorieae</taxon>
        <taxon>Cichoriinae</taxon>
        <taxon>Cichorium</taxon>
    </lineage>
</organism>
<name>A0ACB9GD55_CICIN</name>
<proteinExistence type="predicted"/>
<keyword evidence="2" id="KW-1185">Reference proteome</keyword>